<dbReference type="Proteomes" id="UP000887565">
    <property type="component" value="Unplaced"/>
</dbReference>
<sequence>MRILKSVKAYSRGNGNVHVDPDTSNSRKAIFIACCNSIETLRSSGKRARMIPFVPITPVDVHPRKIRPIPVYTRVNNLPSVRDIDKERIAVYAAGREILKSFCYFKFDIFYVFPNFVNVVKIILPGNFSPIPTLNGCNLFYKNTKHCFSAPSRLLWRAICCITAAGHTGGSLQTEIPFSNESTS</sequence>
<dbReference type="WBParaSite" id="nRc.2.0.1.t40813-RA">
    <property type="protein sequence ID" value="nRc.2.0.1.t40813-RA"/>
    <property type="gene ID" value="nRc.2.0.1.g40813"/>
</dbReference>
<proteinExistence type="predicted"/>
<evidence type="ECO:0000313" key="2">
    <source>
        <dbReference type="WBParaSite" id="nRc.2.0.1.t40813-RA"/>
    </source>
</evidence>
<organism evidence="1 2">
    <name type="scientific">Romanomermis culicivorax</name>
    <name type="common">Nematode worm</name>
    <dbReference type="NCBI Taxonomy" id="13658"/>
    <lineage>
        <taxon>Eukaryota</taxon>
        <taxon>Metazoa</taxon>
        <taxon>Ecdysozoa</taxon>
        <taxon>Nematoda</taxon>
        <taxon>Enoplea</taxon>
        <taxon>Dorylaimia</taxon>
        <taxon>Mermithida</taxon>
        <taxon>Mermithoidea</taxon>
        <taxon>Mermithidae</taxon>
        <taxon>Romanomermis</taxon>
    </lineage>
</organism>
<reference evidence="2" key="1">
    <citation type="submission" date="2022-11" db="UniProtKB">
        <authorList>
            <consortium name="WormBaseParasite"/>
        </authorList>
    </citation>
    <scope>IDENTIFICATION</scope>
</reference>
<dbReference type="AlphaFoldDB" id="A0A915KT61"/>
<evidence type="ECO:0000313" key="1">
    <source>
        <dbReference type="Proteomes" id="UP000887565"/>
    </source>
</evidence>
<protein>
    <submittedName>
        <fullName evidence="2">Uncharacterized protein</fullName>
    </submittedName>
</protein>
<name>A0A915KT61_ROMCU</name>
<accession>A0A915KT61</accession>
<keyword evidence="1" id="KW-1185">Reference proteome</keyword>